<evidence type="ECO:0000256" key="2">
    <source>
        <dbReference type="ARBA" id="ARBA00022692"/>
    </source>
</evidence>
<comment type="similarity">
    <text evidence="5">Belongs to the nematode receptor-like protein sra family.</text>
</comment>
<proteinExistence type="inferred from homology"/>
<evidence type="ECO:0000256" key="1">
    <source>
        <dbReference type="ARBA" id="ARBA00004141"/>
    </source>
</evidence>
<dbReference type="WBParaSite" id="MBELARI_LOCUS2283">
    <property type="protein sequence ID" value="MBELARI_LOCUS2283"/>
    <property type="gene ID" value="MBELARI_LOCUS2283"/>
</dbReference>
<evidence type="ECO:0000313" key="7">
    <source>
        <dbReference type="Proteomes" id="UP000887575"/>
    </source>
</evidence>
<feature type="transmembrane region" description="Helical" evidence="6">
    <location>
        <begin position="37"/>
        <end position="62"/>
    </location>
</feature>
<evidence type="ECO:0000256" key="4">
    <source>
        <dbReference type="ARBA" id="ARBA00023136"/>
    </source>
</evidence>
<dbReference type="PANTHER" id="PTHR31357:SF5">
    <property type="entry name" value="SERPENTINE RECEPTOR CLASS ALPHA-1-RELATED"/>
    <property type="match status" value="1"/>
</dbReference>
<keyword evidence="3 6" id="KW-1133">Transmembrane helix</keyword>
<dbReference type="AlphaFoldDB" id="A0AAF3J828"/>
<evidence type="ECO:0000256" key="6">
    <source>
        <dbReference type="SAM" id="Phobius"/>
    </source>
</evidence>
<dbReference type="Proteomes" id="UP000887575">
    <property type="component" value="Unassembled WGS sequence"/>
</dbReference>
<name>A0AAF3J828_9BILA</name>
<dbReference type="PANTHER" id="PTHR31357">
    <property type="entry name" value="SERPENTINE RECEPTOR CLASS ALPHA-10"/>
    <property type="match status" value="1"/>
</dbReference>
<evidence type="ECO:0000313" key="8">
    <source>
        <dbReference type="WBParaSite" id="MBELARI_LOCUS2283"/>
    </source>
</evidence>
<feature type="transmembrane region" description="Helical" evidence="6">
    <location>
        <begin position="7"/>
        <end position="25"/>
    </location>
</feature>
<organism evidence="7 8">
    <name type="scientific">Mesorhabditis belari</name>
    <dbReference type="NCBI Taxonomy" id="2138241"/>
    <lineage>
        <taxon>Eukaryota</taxon>
        <taxon>Metazoa</taxon>
        <taxon>Ecdysozoa</taxon>
        <taxon>Nematoda</taxon>
        <taxon>Chromadorea</taxon>
        <taxon>Rhabditida</taxon>
        <taxon>Rhabditina</taxon>
        <taxon>Rhabditomorpha</taxon>
        <taxon>Rhabditoidea</taxon>
        <taxon>Rhabditidae</taxon>
        <taxon>Mesorhabditinae</taxon>
        <taxon>Mesorhabditis</taxon>
    </lineage>
</organism>
<evidence type="ECO:0000256" key="3">
    <source>
        <dbReference type="ARBA" id="ARBA00022989"/>
    </source>
</evidence>
<keyword evidence="4 6" id="KW-0472">Membrane</keyword>
<reference evidence="8" key="1">
    <citation type="submission" date="2024-02" db="UniProtKB">
        <authorList>
            <consortium name="WormBaseParasite"/>
        </authorList>
    </citation>
    <scope>IDENTIFICATION</scope>
</reference>
<sequence>MHLFLPYSIFHSFCFLIFNFVAIYYRRLLTNLAEPYFSAMSGFFFIPMYFTAIAPWILYGILQKTERGRQNSTQSLISLERQANSVYFNALREQWKW</sequence>
<protein>
    <submittedName>
        <fullName evidence="8">Uncharacterized protein</fullName>
    </submittedName>
</protein>
<dbReference type="GO" id="GO:0004984">
    <property type="term" value="F:olfactory receptor activity"/>
    <property type="evidence" value="ECO:0007669"/>
    <property type="project" value="TreeGrafter"/>
</dbReference>
<comment type="subcellular location">
    <subcellularLocation>
        <location evidence="1">Membrane</location>
        <topology evidence="1">Multi-pass membrane protein</topology>
    </subcellularLocation>
</comment>
<dbReference type="InterPro" id="IPR051080">
    <property type="entry name" value="Nematode_rcpt-like_serp_alpha"/>
</dbReference>
<evidence type="ECO:0000256" key="5">
    <source>
        <dbReference type="ARBA" id="ARBA00037994"/>
    </source>
</evidence>
<dbReference type="GO" id="GO:0016020">
    <property type="term" value="C:membrane"/>
    <property type="evidence" value="ECO:0007669"/>
    <property type="project" value="UniProtKB-SubCell"/>
</dbReference>
<keyword evidence="2 6" id="KW-0812">Transmembrane</keyword>
<keyword evidence="7" id="KW-1185">Reference proteome</keyword>
<accession>A0AAF3J828</accession>